<protein>
    <recommendedName>
        <fullName evidence="2">S100P-binding protein</fullName>
    </recommendedName>
</protein>
<organism evidence="5 6">
    <name type="scientific">Phoxinus phoxinus</name>
    <name type="common">Eurasian minnow</name>
    <dbReference type="NCBI Taxonomy" id="58324"/>
    <lineage>
        <taxon>Eukaryota</taxon>
        <taxon>Metazoa</taxon>
        <taxon>Chordata</taxon>
        <taxon>Craniata</taxon>
        <taxon>Vertebrata</taxon>
        <taxon>Euteleostomi</taxon>
        <taxon>Actinopterygii</taxon>
        <taxon>Neopterygii</taxon>
        <taxon>Teleostei</taxon>
        <taxon>Ostariophysi</taxon>
        <taxon>Cypriniformes</taxon>
        <taxon>Leuciscidae</taxon>
        <taxon>Phoxininae</taxon>
        <taxon>Phoxinus</taxon>
    </lineage>
</organism>
<gene>
    <name evidence="5" type="ORF">R3I93_013113</name>
</gene>
<dbReference type="PANTHER" id="PTHR14455:SF0">
    <property type="entry name" value="S100P-BINDING PROTEIN"/>
    <property type="match status" value="1"/>
</dbReference>
<keyword evidence="3" id="KW-0539">Nucleus</keyword>
<evidence type="ECO:0000256" key="3">
    <source>
        <dbReference type="ARBA" id="ARBA00023242"/>
    </source>
</evidence>
<evidence type="ECO:0000313" key="5">
    <source>
        <dbReference type="EMBL" id="KAK7149000.1"/>
    </source>
</evidence>
<dbReference type="Pfam" id="PF15427">
    <property type="entry name" value="S100PBPR"/>
    <property type="match status" value="1"/>
</dbReference>
<keyword evidence="6" id="KW-1185">Reference proteome</keyword>
<dbReference type="GO" id="GO:0048306">
    <property type="term" value="F:calcium-dependent protein binding"/>
    <property type="evidence" value="ECO:0007669"/>
    <property type="project" value="InterPro"/>
</dbReference>
<dbReference type="EMBL" id="JAYKXH010000013">
    <property type="protein sequence ID" value="KAK7149000.1"/>
    <property type="molecule type" value="Genomic_DNA"/>
</dbReference>
<dbReference type="Proteomes" id="UP001364617">
    <property type="component" value="Unassembled WGS sequence"/>
</dbReference>
<reference evidence="5 6" key="1">
    <citation type="submission" date="2024-02" db="EMBL/GenBank/DDBJ databases">
        <title>Chromosome-level genome assembly of the Eurasian Minnow (Phoxinus phoxinus).</title>
        <authorList>
            <person name="Oriowo T.O."/>
            <person name="Martin S."/>
            <person name="Stange M."/>
            <person name="Chrysostomakis Y."/>
            <person name="Brown T."/>
            <person name="Winkler S."/>
            <person name="Kukowka S."/>
            <person name="Myers E.W."/>
            <person name="Bohne A."/>
        </authorList>
    </citation>
    <scope>NUCLEOTIDE SEQUENCE [LARGE SCALE GENOMIC DNA]</scope>
    <source>
        <strain evidence="5">ZFMK-TIS-60720</strain>
        <tissue evidence="5">Whole Organism</tissue>
    </source>
</reference>
<feature type="compositionally biased region" description="Polar residues" evidence="4">
    <location>
        <begin position="187"/>
        <end position="199"/>
    </location>
</feature>
<dbReference type="PANTHER" id="PTHR14455">
    <property type="entry name" value="ASKOPOS"/>
    <property type="match status" value="1"/>
</dbReference>
<dbReference type="InterPro" id="IPR026097">
    <property type="entry name" value="S100PBP"/>
</dbReference>
<evidence type="ECO:0000313" key="6">
    <source>
        <dbReference type="Proteomes" id="UP001364617"/>
    </source>
</evidence>
<evidence type="ECO:0000256" key="4">
    <source>
        <dbReference type="SAM" id="MobiDB-lite"/>
    </source>
</evidence>
<evidence type="ECO:0000256" key="1">
    <source>
        <dbReference type="ARBA" id="ARBA00004123"/>
    </source>
</evidence>
<name>A0AAN9CYL3_9TELE</name>
<sequence>MFNGDYPFHLKPLSIYSHLVCSKQHNANSPIYNNIQVHISNNESRAQKRRHNDSSLDEICETPLKRQRITRTCSRDLGYCSSDFQSGSQGSTPLQPLLITKDFTPPRSKVNQSLSPVVSTPMSNCKQNHVDRDWESLPSPIPVLKWDREVSSAEIKLCAFLNFDACSSVPFVGSQGTGKGEIREVSQNDFISKSQSTPPESAVSLKEEEELLSVSQQTGPEASDSGRNEKSASDTFESTLPLQVQMKSKVVVPDTKTNCKPVVLCSEEEWERNKRTYVDSVKRHMKEQNGAANGAITELHSLMNSIANRKTGRNDPHWQHPSDLTRKNFRKSRIKGPSVSLDEWQKRNLLAYRRFVNVPDIFRRSPVL</sequence>
<feature type="region of interest" description="Disordered" evidence="4">
    <location>
        <begin position="187"/>
        <end position="239"/>
    </location>
</feature>
<dbReference type="AlphaFoldDB" id="A0AAN9CYL3"/>
<comment type="caution">
    <text evidence="5">The sequence shown here is derived from an EMBL/GenBank/DDBJ whole genome shotgun (WGS) entry which is preliminary data.</text>
</comment>
<comment type="subcellular location">
    <subcellularLocation>
        <location evidence="1">Nucleus</location>
    </subcellularLocation>
</comment>
<evidence type="ECO:0000256" key="2">
    <source>
        <dbReference type="ARBA" id="ARBA00020595"/>
    </source>
</evidence>
<dbReference type="GO" id="GO:0005634">
    <property type="term" value="C:nucleus"/>
    <property type="evidence" value="ECO:0007669"/>
    <property type="project" value="UniProtKB-SubCell"/>
</dbReference>
<accession>A0AAN9CYL3</accession>
<proteinExistence type="predicted"/>